<dbReference type="AlphaFoldDB" id="A0A1D3CQY9"/>
<dbReference type="InParanoid" id="A0A1D3CQY9"/>
<name>A0A1D3CQY9_9EIME</name>
<evidence type="ECO:0000256" key="2">
    <source>
        <dbReference type="SAM" id="MobiDB-lite"/>
    </source>
</evidence>
<feature type="domain" description="Thioredoxin" evidence="3">
    <location>
        <begin position="32"/>
        <end position="169"/>
    </location>
</feature>
<accession>A0A1D3CQY9</accession>
<dbReference type="EMBL" id="JROU02002274">
    <property type="protein sequence ID" value="OEH73609.1"/>
    <property type="molecule type" value="Genomic_DNA"/>
</dbReference>
<dbReference type="Pfam" id="PF00085">
    <property type="entry name" value="Thioredoxin"/>
    <property type="match status" value="1"/>
</dbReference>
<feature type="region of interest" description="Disordered" evidence="2">
    <location>
        <begin position="42"/>
        <end position="62"/>
    </location>
</feature>
<organism evidence="4 5">
    <name type="scientific">Cyclospora cayetanensis</name>
    <dbReference type="NCBI Taxonomy" id="88456"/>
    <lineage>
        <taxon>Eukaryota</taxon>
        <taxon>Sar</taxon>
        <taxon>Alveolata</taxon>
        <taxon>Apicomplexa</taxon>
        <taxon>Conoidasida</taxon>
        <taxon>Coccidia</taxon>
        <taxon>Eucoccidiorida</taxon>
        <taxon>Eimeriorina</taxon>
        <taxon>Eimeriidae</taxon>
        <taxon>Cyclospora</taxon>
    </lineage>
</organism>
<keyword evidence="1" id="KW-1015">Disulfide bond</keyword>
<dbReference type="VEuPathDB" id="ToxoDB:cyc_03283"/>
<reference evidence="4 5" key="1">
    <citation type="journal article" date="2016" name="BMC Genomics">
        <title>Comparative genomics reveals Cyclospora cayetanensis possesses coccidia-like metabolism and invasion components but unique surface antigens.</title>
        <authorList>
            <person name="Liu S."/>
            <person name="Wang L."/>
            <person name="Zheng H."/>
            <person name="Xu Z."/>
            <person name="Roellig D.M."/>
            <person name="Li N."/>
            <person name="Frace M.A."/>
            <person name="Tang K."/>
            <person name="Arrowood M.J."/>
            <person name="Moss D.M."/>
            <person name="Zhang L."/>
            <person name="Feng Y."/>
            <person name="Xiao L."/>
        </authorList>
    </citation>
    <scope>NUCLEOTIDE SEQUENCE [LARGE SCALE GENOMIC DNA]</scope>
    <source>
        <strain evidence="4 5">CHN_HEN01</strain>
    </source>
</reference>
<dbReference type="CDD" id="cd02947">
    <property type="entry name" value="TRX_family"/>
    <property type="match status" value="1"/>
</dbReference>
<evidence type="ECO:0000256" key="1">
    <source>
        <dbReference type="ARBA" id="ARBA00023157"/>
    </source>
</evidence>
<sequence>MIICIGPICVPIWHLGILLLMLAKPLIHLFKILTGWEAQDSAAPEKGDSGGGATATDGVKQGGEVRSVRTQFEFDRLLAEAKNAGVPLFVDFGANWCGPCRRIAPIFHHLSQRYSGIFASVNVDDFPDHPDAPSMLPTFKVYRDKGYAIDSLTGASPDKLEALVARHAAKN</sequence>
<dbReference type="Proteomes" id="UP000095192">
    <property type="component" value="Unassembled WGS sequence"/>
</dbReference>
<dbReference type="Gene3D" id="3.40.30.10">
    <property type="entry name" value="Glutaredoxin"/>
    <property type="match status" value="1"/>
</dbReference>
<keyword evidence="5" id="KW-1185">Reference proteome</keyword>
<dbReference type="InterPro" id="IPR013766">
    <property type="entry name" value="Thioredoxin_domain"/>
</dbReference>
<dbReference type="PANTHER" id="PTHR46115">
    <property type="entry name" value="THIOREDOXIN-LIKE PROTEIN 1"/>
    <property type="match status" value="1"/>
</dbReference>
<comment type="caution">
    <text evidence="4">The sequence shown here is derived from an EMBL/GenBank/DDBJ whole genome shotgun (WGS) entry which is preliminary data.</text>
</comment>
<gene>
    <name evidence="4" type="ORF">cyc_03283</name>
</gene>
<proteinExistence type="predicted"/>
<evidence type="ECO:0000313" key="5">
    <source>
        <dbReference type="Proteomes" id="UP000095192"/>
    </source>
</evidence>
<protein>
    <submittedName>
        <fullName evidence="4">Thioredoxin h</fullName>
    </submittedName>
</protein>
<dbReference type="PROSITE" id="PS51352">
    <property type="entry name" value="THIOREDOXIN_2"/>
    <property type="match status" value="1"/>
</dbReference>
<dbReference type="InterPro" id="IPR036249">
    <property type="entry name" value="Thioredoxin-like_sf"/>
</dbReference>
<evidence type="ECO:0000259" key="3">
    <source>
        <dbReference type="PROSITE" id="PS51352"/>
    </source>
</evidence>
<dbReference type="SUPFAM" id="SSF52833">
    <property type="entry name" value="Thioredoxin-like"/>
    <property type="match status" value="1"/>
</dbReference>
<dbReference type="VEuPathDB" id="ToxoDB:LOC34620005"/>
<evidence type="ECO:0000313" key="4">
    <source>
        <dbReference type="EMBL" id="OEH73609.1"/>
    </source>
</evidence>